<dbReference type="GO" id="GO:0016746">
    <property type="term" value="F:acyltransferase activity"/>
    <property type="evidence" value="ECO:0007669"/>
    <property type="project" value="UniProtKB-KW"/>
</dbReference>
<dbReference type="InterPro" id="IPR000182">
    <property type="entry name" value="GNAT_dom"/>
</dbReference>
<evidence type="ECO:0000259" key="1">
    <source>
        <dbReference type="PROSITE" id="PS51186"/>
    </source>
</evidence>
<dbReference type="InterPro" id="IPR016181">
    <property type="entry name" value="Acyl_CoA_acyltransferase"/>
</dbReference>
<reference evidence="3" key="1">
    <citation type="journal article" date="2019" name="Int. J. Syst. Evol. Microbiol.">
        <title>The Global Catalogue of Microorganisms (GCM) 10K type strain sequencing project: providing services to taxonomists for standard genome sequencing and annotation.</title>
        <authorList>
            <consortium name="The Broad Institute Genomics Platform"/>
            <consortium name="The Broad Institute Genome Sequencing Center for Infectious Disease"/>
            <person name="Wu L."/>
            <person name="Ma J."/>
        </authorList>
    </citation>
    <scope>NUCLEOTIDE SEQUENCE [LARGE SCALE GENOMIC DNA]</scope>
    <source>
        <strain evidence="3">CGMCC 1.13574</strain>
    </source>
</reference>
<dbReference type="RefSeq" id="WP_386049422.1">
    <property type="nucleotide sequence ID" value="NZ_JBHUIO010000011.1"/>
</dbReference>
<feature type="domain" description="N-acetyltransferase" evidence="1">
    <location>
        <begin position="3"/>
        <end position="150"/>
    </location>
</feature>
<dbReference type="SUPFAM" id="SSF55729">
    <property type="entry name" value="Acyl-CoA N-acyltransferases (Nat)"/>
    <property type="match status" value="1"/>
</dbReference>
<accession>A0ABW5A3B5</accession>
<organism evidence="2 3">
    <name type="scientific">Tumebacillus lipolyticus</name>
    <dbReference type="NCBI Taxonomy" id="1280370"/>
    <lineage>
        <taxon>Bacteria</taxon>
        <taxon>Bacillati</taxon>
        <taxon>Bacillota</taxon>
        <taxon>Bacilli</taxon>
        <taxon>Bacillales</taxon>
        <taxon>Alicyclobacillaceae</taxon>
        <taxon>Tumebacillus</taxon>
    </lineage>
</organism>
<name>A0ABW5A3B5_9BACL</name>
<comment type="caution">
    <text evidence="2">The sequence shown here is derived from an EMBL/GenBank/DDBJ whole genome shotgun (WGS) entry which is preliminary data.</text>
</comment>
<dbReference type="Gene3D" id="3.40.630.30">
    <property type="match status" value="1"/>
</dbReference>
<evidence type="ECO:0000313" key="2">
    <source>
        <dbReference type="EMBL" id="MFD2172081.1"/>
    </source>
</evidence>
<protein>
    <submittedName>
        <fullName evidence="2">GNAT family N-acetyltransferase</fullName>
        <ecNumber evidence="2">2.3.-.-</ecNumber>
    </submittedName>
</protein>
<dbReference type="EC" id="2.3.-.-" evidence="2"/>
<keyword evidence="2" id="KW-0012">Acyltransferase</keyword>
<evidence type="ECO:0000313" key="3">
    <source>
        <dbReference type="Proteomes" id="UP001597343"/>
    </source>
</evidence>
<dbReference type="Proteomes" id="UP001597343">
    <property type="component" value="Unassembled WGS sequence"/>
</dbReference>
<dbReference type="EMBL" id="JBHUIO010000011">
    <property type="protein sequence ID" value="MFD2172081.1"/>
    <property type="molecule type" value="Genomic_DNA"/>
</dbReference>
<proteinExistence type="predicted"/>
<keyword evidence="2" id="KW-0808">Transferase</keyword>
<keyword evidence="3" id="KW-1185">Reference proteome</keyword>
<dbReference type="PROSITE" id="PS51186">
    <property type="entry name" value="GNAT"/>
    <property type="match status" value="1"/>
</dbReference>
<dbReference type="Pfam" id="PF00583">
    <property type="entry name" value="Acetyltransf_1"/>
    <property type="match status" value="1"/>
</dbReference>
<gene>
    <name evidence="2" type="ORF">ACFSOY_19120</name>
</gene>
<sequence>MVRSIRLAEEQDRSILIRDYLQHLSPHIGEAERYALLHLQVDRALLIEESGFLLGLATWGPREGIRLGVAQVTGMRIIASRRQQGLGSELFRALLSDMSAYYAERDAALRRLFLFSAEGTAPFFERMGFQQVAQLPALLGAGAGERLYLREV</sequence>